<dbReference type="RefSeq" id="WP_126008402.1">
    <property type="nucleotide sequence ID" value="NZ_CP032509.1"/>
</dbReference>
<keyword evidence="1" id="KW-0472">Membrane</keyword>
<gene>
    <name evidence="3" type="ORF">D5400_05425</name>
</gene>
<organism evidence="3 4">
    <name type="scientific">Georhizobium profundi</name>
    <dbReference type="NCBI Taxonomy" id="2341112"/>
    <lineage>
        <taxon>Bacteria</taxon>
        <taxon>Pseudomonadati</taxon>
        <taxon>Pseudomonadota</taxon>
        <taxon>Alphaproteobacteria</taxon>
        <taxon>Hyphomicrobiales</taxon>
        <taxon>Rhizobiaceae</taxon>
        <taxon>Georhizobium</taxon>
    </lineage>
</organism>
<dbReference type="Pfam" id="PF05425">
    <property type="entry name" value="CopD"/>
    <property type="match status" value="1"/>
</dbReference>
<proteinExistence type="predicted"/>
<feature type="transmembrane region" description="Helical" evidence="1">
    <location>
        <begin position="81"/>
        <end position="102"/>
    </location>
</feature>
<feature type="transmembrane region" description="Helical" evidence="1">
    <location>
        <begin position="6"/>
        <end position="27"/>
    </location>
</feature>
<protein>
    <recommendedName>
        <fullName evidence="2">Copper resistance protein D domain-containing protein</fullName>
    </recommendedName>
</protein>
<dbReference type="OrthoDB" id="8419862at2"/>
<dbReference type="Proteomes" id="UP000268192">
    <property type="component" value="Chromosome"/>
</dbReference>
<dbReference type="KEGG" id="abaw:D5400_05425"/>
<feature type="domain" description="Copper resistance protein D" evidence="2">
    <location>
        <begin position="46"/>
        <end position="145"/>
    </location>
</feature>
<dbReference type="GO" id="GO:0016020">
    <property type="term" value="C:membrane"/>
    <property type="evidence" value="ECO:0007669"/>
    <property type="project" value="InterPro"/>
</dbReference>
<dbReference type="EMBL" id="CP032509">
    <property type="protein sequence ID" value="AZN70788.1"/>
    <property type="molecule type" value="Genomic_DNA"/>
</dbReference>
<keyword evidence="1" id="KW-1133">Transmembrane helix</keyword>
<feature type="transmembrane region" description="Helical" evidence="1">
    <location>
        <begin position="130"/>
        <end position="150"/>
    </location>
</feature>
<evidence type="ECO:0000259" key="2">
    <source>
        <dbReference type="Pfam" id="PF05425"/>
    </source>
</evidence>
<evidence type="ECO:0000313" key="4">
    <source>
        <dbReference type="Proteomes" id="UP000268192"/>
    </source>
</evidence>
<keyword evidence="4" id="KW-1185">Reference proteome</keyword>
<feature type="transmembrane region" description="Helical" evidence="1">
    <location>
        <begin position="47"/>
        <end position="75"/>
    </location>
</feature>
<name>A0A3S9B1H9_9HYPH</name>
<dbReference type="InterPro" id="IPR008457">
    <property type="entry name" value="Cu-R_CopD_dom"/>
</dbReference>
<sequence length="151" mass="16480">MTILLLAIHVLATVFWVGGMAFAYLVLRPAAAPLDPAARLTLWRNVFAKFLPAVGWAVIALLVTGFAMIFVTFGGFAGAPISVHVMTLTGILMMLLFFHIVAAPWKRFRTAIDAGDYAQGARNLDKIRKFVGMNLVLGLLTVVIATTGRYW</sequence>
<accession>A0A3S9B1H9</accession>
<keyword evidence="1" id="KW-0812">Transmembrane</keyword>
<dbReference type="AlphaFoldDB" id="A0A3S9B1H9"/>
<reference evidence="3 4" key="1">
    <citation type="submission" date="2018-09" db="EMBL/GenBank/DDBJ databases">
        <title>Marinorhizobium profundi gen. nov., sp. nov., isolated from a deep-sea sediment sample from the New Britain Trench and proposal of Marinorhizobiaceae fam. nov. in the order Rhizobiales of the class Alphaproteobacteria.</title>
        <authorList>
            <person name="Cao J."/>
        </authorList>
    </citation>
    <scope>NUCLEOTIDE SEQUENCE [LARGE SCALE GENOMIC DNA]</scope>
    <source>
        <strain evidence="3 4">WS11</strain>
    </source>
</reference>
<evidence type="ECO:0000256" key="1">
    <source>
        <dbReference type="SAM" id="Phobius"/>
    </source>
</evidence>
<evidence type="ECO:0000313" key="3">
    <source>
        <dbReference type="EMBL" id="AZN70788.1"/>
    </source>
</evidence>